<feature type="region of interest" description="Disordered" evidence="1">
    <location>
        <begin position="14"/>
        <end position="41"/>
    </location>
</feature>
<dbReference type="AlphaFoldDB" id="A0A392U1L4"/>
<evidence type="ECO:0000256" key="1">
    <source>
        <dbReference type="SAM" id="MobiDB-lite"/>
    </source>
</evidence>
<protein>
    <submittedName>
        <fullName evidence="2">Uncharacterized protein</fullName>
    </submittedName>
</protein>
<evidence type="ECO:0000313" key="2">
    <source>
        <dbReference type="EMBL" id="MCI67333.1"/>
    </source>
</evidence>
<organism evidence="2 3">
    <name type="scientific">Trifolium medium</name>
    <dbReference type="NCBI Taxonomy" id="97028"/>
    <lineage>
        <taxon>Eukaryota</taxon>
        <taxon>Viridiplantae</taxon>
        <taxon>Streptophyta</taxon>
        <taxon>Embryophyta</taxon>
        <taxon>Tracheophyta</taxon>
        <taxon>Spermatophyta</taxon>
        <taxon>Magnoliopsida</taxon>
        <taxon>eudicotyledons</taxon>
        <taxon>Gunneridae</taxon>
        <taxon>Pentapetalae</taxon>
        <taxon>rosids</taxon>
        <taxon>fabids</taxon>
        <taxon>Fabales</taxon>
        <taxon>Fabaceae</taxon>
        <taxon>Papilionoideae</taxon>
        <taxon>50 kb inversion clade</taxon>
        <taxon>NPAAA clade</taxon>
        <taxon>Hologalegina</taxon>
        <taxon>IRL clade</taxon>
        <taxon>Trifolieae</taxon>
        <taxon>Trifolium</taxon>
    </lineage>
</organism>
<name>A0A392U1L4_9FABA</name>
<comment type="caution">
    <text evidence="2">The sequence shown here is derived from an EMBL/GenBank/DDBJ whole genome shotgun (WGS) entry which is preliminary data.</text>
</comment>
<dbReference type="EMBL" id="LXQA010714916">
    <property type="protein sequence ID" value="MCI67333.1"/>
    <property type="molecule type" value="Genomic_DNA"/>
</dbReference>
<feature type="non-terminal residue" evidence="2">
    <location>
        <position position="1"/>
    </location>
</feature>
<accession>A0A392U1L4</accession>
<dbReference type="Proteomes" id="UP000265520">
    <property type="component" value="Unassembled WGS sequence"/>
</dbReference>
<reference evidence="2 3" key="1">
    <citation type="journal article" date="2018" name="Front. Plant Sci.">
        <title>Red Clover (Trifolium pratense) and Zigzag Clover (T. medium) - A Picture of Genomic Similarities and Differences.</title>
        <authorList>
            <person name="Dluhosova J."/>
            <person name="Istvanek J."/>
            <person name="Nedelnik J."/>
            <person name="Repkova J."/>
        </authorList>
    </citation>
    <scope>NUCLEOTIDE SEQUENCE [LARGE SCALE GENOMIC DNA]</scope>
    <source>
        <strain evidence="3">cv. 10/8</strain>
        <tissue evidence="2">Leaf</tissue>
    </source>
</reference>
<sequence length="59" mass="6362">VEFITKVVRTGPAGRTGNRTCVRSGQGAEPPCMETGKTGAEPVKTRRSVQFGGLDFFFE</sequence>
<evidence type="ECO:0000313" key="3">
    <source>
        <dbReference type="Proteomes" id="UP000265520"/>
    </source>
</evidence>
<keyword evidence="3" id="KW-1185">Reference proteome</keyword>
<proteinExistence type="predicted"/>